<name>A0A8J3Z4I4_9ACTN</name>
<gene>
    <name evidence="4" type="ORF">Vau01_023310</name>
</gene>
<evidence type="ECO:0000259" key="3">
    <source>
        <dbReference type="PROSITE" id="PS50075"/>
    </source>
</evidence>
<organism evidence="4 5">
    <name type="scientific">Virgisporangium aurantiacum</name>
    <dbReference type="NCBI Taxonomy" id="175570"/>
    <lineage>
        <taxon>Bacteria</taxon>
        <taxon>Bacillati</taxon>
        <taxon>Actinomycetota</taxon>
        <taxon>Actinomycetes</taxon>
        <taxon>Micromonosporales</taxon>
        <taxon>Micromonosporaceae</taxon>
        <taxon>Virgisporangium</taxon>
    </lineage>
</organism>
<comment type="caution">
    <text evidence="4">The sequence shown here is derived from an EMBL/GenBank/DDBJ whole genome shotgun (WGS) entry which is preliminary data.</text>
</comment>
<dbReference type="Gene3D" id="1.10.1200.10">
    <property type="entry name" value="ACP-like"/>
    <property type="match status" value="1"/>
</dbReference>
<dbReference type="PROSITE" id="PS50075">
    <property type="entry name" value="CARRIER"/>
    <property type="match status" value="1"/>
</dbReference>
<keyword evidence="2" id="KW-0597">Phosphoprotein</keyword>
<dbReference type="GO" id="GO:0031177">
    <property type="term" value="F:phosphopantetheine binding"/>
    <property type="evidence" value="ECO:0007669"/>
    <property type="project" value="InterPro"/>
</dbReference>
<dbReference type="SMART" id="SM00823">
    <property type="entry name" value="PKS_PP"/>
    <property type="match status" value="1"/>
</dbReference>
<keyword evidence="1" id="KW-0596">Phosphopantetheine</keyword>
<protein>
    <recommendedName>
        <fullName evidence="3">Carrier domain-containing protein</fullName>
    </recommendedName>
</protein>
<dbReference type="InterPro" id="IPR009081">
    <property type="entry name" value="PP-bd_ACP"/>
</dbReference>
<sequence>MDRESETTAAILGLVREVLNKPTLGADQDVFDHGATSLAFVRILALVNERYGVMVPVAELAGSATARALAAHVVTVPTNIGA</sequence>
<accession>A0A8J3Z4I4</accession>
<keyword evidence="5" id="KW-1185">Reference proteome</keyword>
<evidence type="ECO:0000313" key="4">
    <source>
        <dbReference type="EMBL" id="GIJ54815.1"/>
    </source>
</evidence>
<feature type="domain" description="Carrier" evidence="3">
    <location>
        <begin position="2"/>
        <end position="77"/>
    </location>
</feature>
<dbReference type="InterPro" id="IPR036736">
    <property type="entry name" value="ACP-like_sf"/>
</dbReference>
<proteinExistence type="predicted"/>
<dbReference type="EMBL" id="BOPG01000012">
    <property type="protein sequence ID" value="GIJ54815.1"/>
    <property type="molecule type" value="Genomic_DNA"/>
</dbReference>
<dbReference type="Proteomes" id="UP000612585">
    <property type="component" value="Unassembled WGS sequence"/>
</dbReference>
<evidence type="ECO:0000256" key="2">
    <source>
        <dbReference type="ARBA" id="ARBA00022553"/>
    </source>
</evidence>
<dbReference type="SUPFAM" id="SSF47336">
    <property type="entry name" value="ACP-like"/>
    <property type="match status" value="1"/>
</dbReference>
<dbReference type="InterPro" id="IPR020806">
    <property type="entry name" value="PKS_PP-bd"/>
</dbReference>
<reference evidence="4" key="1">
    <citation type="submission" date="2021-01" db="EMBL/GenBank/DDBJ databases">
        <title>Whole genome shotgun sequence of Virgisporangium aurantiacum NBRC 16421.</title>
        <authorList>
            <person name="Komaki H."/>
            <person name="Tamura T."/>
        </authorList>
    </citation>
    <scope>NUCLEOTIDE SEQUENCE</scope>
    <source>
        <strain evidence="4">NBRC 16421</strain>
    </source>
</reference>
<dbReference type="AlphaFoldDB" id="A0A8J3Z4I4"/>
<evidence type="ECO:0000256" key="1">
    <source>
        <dbReference type="ARBA" id="ARBA00022450"/>
    </source>
</evidence>
<dbReference type="RefSeq" id="WP_203990489.1">
    <property type="nucleotide sequence ID" value="NZ_BOPG01000012.1"/>
</dbReference>
<dbReference type="Pfam" id="PF00550">
    <property type="entry name" value="PP-binding"/>
    <property type="match status" value="1"/>
</dbReference>
<evidence type="ECO:0000313" key="5">
    <source>
        <dbReference type="Proteomes" id="UP000612585"/>
    </source>
</evidence>